<dbReference type="OrthoDB" id="10248838at2759"/>
<dbReference type="PANTHER" id="PTHR46035:SF1">
    <property type="entry name" value="TETRATRICOPEPTIDE REPEAT PROTEIN 4"/>
    <property type="match status" value="1"/>
</dbReference>
<keyword evidence="3" id="KW-0175">Coiled coil</keyword>
<evidence type="ECO:0000256" key="2">
    <source>
        <dbReference type="ARBA" id="ARBA00022803"/>
    </source>
</evidence>
<name>A0A024GLS2_9STRA</name>
<proteinExistence type="predicted"/>
<dbReference type="GO" id="GO:0005634">
    <property type="term" value="C:nucleus"/>
    <property type="evidence" value="ECO:0007669"/>
    <property type="project" value="TreeGrafter"/>
</dbReference>
<dbReference type="GO" id="GO:0051879">
    <property type="term" value="F:Hsp90 protein binding"/>
    <property type="evidence" value="ECO:0007669"/>
    <property type="project" value="InterPro"/>
</dbReference>
<evidence type="ECO:0000259" key="4">
    <source>
        <dbReference type="Pfam" id="PF18972"/>
    </source>
</evidence>
<dbReference type="GO" id="GO:0005829">
    <property type="term" value="C:cytosol"/>
    <property type="evidence" value="ECO:0007669"/>
    <property type="project" value="TreeGrafter"/>
</dbReference>
<reference evidence="5 6" key="1">
    <citation type="submission" date="2012-05" db="EMBL/GenBank/DDBJ databases">
        <title>Recombination and specialization in a pathogen metapopulation.</title>
        <authorList>
            <person name="Gardiner A."/>
            <person name="Kemen E."/>
            <person name="Schultz-Larsen T."/>
            <person name="MacLean D."/>
            <person name="Van Oosterhout C."/>
            <person name="Jones J.D.G."/>
        </authorList>
    </citation>
    <scope>NUCLEOTIDE SEQUENCE [LARGE SCALE GENOMIC DNA]</scope>
    <source>
        <strain evidence="5 6">Ac Nc2</strain>
    </source>
</reference>
<dbReference type="InterPro" id="IPR044059">
    <property type="entry name" value="Csn1/TTC4_wheel"/>
</dbReference>
<dbReference type="STRING" id="65357.A0A024GLS2"/>
<dbReference type="PANTHER" id="PTHR46035">
    <property type="entry name" value="TETRATRICOPEPTIDE REPEAT PROTEIN 4"/>
    <property type="match status" value="1"/>
</dbReference>
<dbReference type="AlphaFoldDB" id="A0A024GLS2"/>
<dbReference type="InterPro" id="IPR011990">
    <property type="entry name" value="TPR-like_helical_dom_sf"/>
</dbReference>
<dbReference type="CDD" id="cd21377">
    <property type="entry name" value="CTWD_Cns1-like"/>
    <property type="match status" value="1"/>
</dbReference>
<feature type="domain" description="Cns1/TTC4 wheel" evidence="4">
    <location>
        <begin position="253"/>
        <end position="319"/>
    </location>
</feature>
<organism evidence="5 6">
    <name type="scientific">Albugo candida</name>
    <dbReference type="NCBI Taxonomy" id="65357"/>
    <lineage>
        <taxon>Eukaryota</taxon>
        <taxon>Sar</taxon>
        <taxon>Stramenopiles</taxon>
        <taxon>Oomycota</taxon>
        <taxon>Peronosporomycetes</taxon>
        <taxon>Albuginales</taxon>
        <taxon>Albuginaceae</taxon>
        <taxon>Albugo</taxon>
    </lineage>
</organism>
<evidence type="ECO:0000256" key="3">
    <source>
        <dbReference type="SAM" id="Coils"/>
    </source>
</evidence>
<gene>
    <name evidence="5" type="ORF">BN9_084420</name>
</gene>
<keyword evidence="2" id="KW-0802">TPR repeat</keyword>
<dbReference type="Gene3D" id="1.25.40.10">
    <property type="entry name" value="Tetratricopeptide repeat domain"/>
    <property type="match status" value="1"/>
</dbReference>
<feature type="coiled-coil region" evidence="3">
    <location>
        <begin position="183"/>
        <end position="217"/>
    </location>
</feature>
<dbReference type="GO" id="GO:0006457">
    <property type="term" value="P:protein folding"/>
    <property type="evidence" value="ECO:0007669"/>
    <property type="project" value="TreeGrafter"/>
</dbReference>
<evidence type="ECO:0000313" key="6">
    <source>
        <dbReference type="Proteomes" id="UP000053237"/>
    </source>
</evidence>
<keyword evidence="1" id="KW-0677">Repeat</keyword>
<comment type="caution">
    <text evidence="5">The sequence shown here is derived from an EMBL/GenBank/DDBJ whole genome shotgun (WGS) entry which is preliminary data.</text>
</comment>
<dbReference type="GO" id="GO:0030544">
    <property type="term" value="F:Hsp70 protein binding"/>
    <property type="evidence" value="ECO:0007669"/>
    <property type="project" value="TreeGrafter"/>
</dbReference>
<accession>A0A024GLS2</accession>
<dbReference type="SUPFAM" id="SSF48452">
    <property type="entry name" value="TPR-like"/>
    <property type="match status" value="1"/>
</dbReference>
<keyword evidence="6" id="KW-1185">Reference proteome</keyword>
<dbReference type="Pfam" id="PF18972">
    <property type="entry name" value="Wheel"/>
    <property type="match status" value="1"/>
</dbReference>
<dbReference type="EMBL" id="CAIX01000170">
    <property type="protein sequence ID" value="CCI47435.1"/>
    <property type="molecule type" value="Genomic_DNA"/>
</dbReference>
<evidence type="ECO:0000313" key="5">
    <source>
        <dbReference type="EMBL" id="CCI47435.1"/>
    </source>
</evidence>
<evidence type="ECO:0000256" key="1">
    <source>
        <dbReference type="ARBA" id="ARBA00022737"/>
    </source>
</evidence>
<dbReference type="Proteomes" id="UP000053237">
    <property type="component" value="Unassembled WGS sequence"/>
</dbReference>
<protein>
    <recommendedName>
        <fullName evidence="4">Cns1/TTC4 wheel domain-containing protein</fullName>
    </recommendedName>
</protein>
<dbReference type="InParanoid" id="A0A024GLS2"/>
<sequence length="416" mass="48614">MVDLEYDESKLWSPTKRQEYIDNLAEMSLFDDHVVEGDVMVDAIQALIEEGESAESLAMHWKAKGNEMFQTAKKHNLNYYRDALQYYSKAIAYGLEALKSTPEQRAPSYNITALMAQIYSNRSAVHLALKNYGSCRSDAAVAIGYDCKHIKSYFRGAKASQKLQKPHDTLRYCMEGLQIDPSSKQLQQLEKEARLLLQKIQSEMDQKDREHQQRRSQVARYRSWCVARRIRVGRSLFEDQRVRQYELAPHVENETNDMVWPVLFLYDEYQTSDLVEAFGEHDTFVEHLANMFPEGGPYCEWDIEESYQASNLLLYVRANESIPFHTEEDWYVALAEEPEPEQEERERIEREERHALQTEEWIQISLLNELVNLLQHKSYVVPGIPIIHVQARNSKANRAFIHHKTFISIKQNTKSI</sequence>